<dbReference type="EMBL" id="JABSTR010000003">
    <property type="protein sequence ID" value="KAH9365270.1"/>
    <property type="molecule type" value="Genomic_DNA"/>
</dbReference>
<organism evidence="2 3">
    <name type="scientific">Haemaphysalis longicornis</name>
    <name type="common">Bush tick</name>
    <dbReference type="NCBI Taxonomy" id="44386"/>
    <lineage>
        <taxon>Eukaryota</taxon>
        <taxon>Metazoa</taxon>
        <taxon>Ecdysozoa</taxon>
        <taxon>Arthropoda</taxon>
        <taxon>Chelicerata</taxon>
        <taxon>Arachnida</taxon>
        <taxon>Acari</taxon>
        <taxon>Parasitiformes</taxon>
        <taxon>Ixodida</taxon>
        <taxon>Ixodoidea</taxon>
        <taxon>Ixodidae</taxon>
        <taxon>Haemaphysalinae</taxon>
        <taxon>Haemaphysalis</taxon>
    </lineage>
</organism>
<accession>A0A9J6FG16</accession>
<keyword evidence="3" id="KW-1185">Reference proteome</keyword>
<feature type="region of interest" description="Disordered" evidence="1">
    <location>
        <begin position="330"/>
        <end position="497"/>
    </location>
</feature>
<dbReference type="OrthoDB" id="6435049at2759"/>
<evidence type="ECO:0000313" key="2">
    <source>
        <dbReference type="EMBL" id="KAH9365270.1"/>
    </source>
</evidence>
<sequence>MQSTWVVAWAVSAETVMASAMEKTESPIRIQERTSYDDRLDESAASSYSKLPPAKAIPPPPQEPPMESVLIGGGGGGGDEYEAALPDYAVNSLPILPAQQKPGAIVETTTGANGDKPVYVVHFVLGEKDAKGRNKVTTTTQSFPPSSSAPSTQSTPPSTSKRSTTSTTTSTTSTTTTSTTTTTPRPRTTGSQAPATRPPAAAASTLNPHSPEFADMLNQILNASKNGFGRSPQFVVFAPMPADHKRQQHHAEHKASRYHPMGVPVGQQVIAAAGPQHVPHEQHHMAAAHPPPPPVPLRVPIRPREEHYPVASHQYAHHEAALPPRQQYLLPPPQVLSRRNGSNPNPFQAPPPPPGFQGNGPPPPPPPEEPPQPGFQSVGGYSASRNHESYAPPGGPPPPPHGSSSPFNPPPPPPPPPHHHHHHHPHYSGSPSRYNDAVDSQRGLLHPASESAYPNKDRSGFEIHAGDSYGSGGHSSSSGHGGSGHGKGITFTIGGGDHHGGGGHHDYGVSPMGVIKNLFLPFLPKPKVNLNGRVVFGVVLEKGVGLGHNQHGQQHHHAVAYHH</sequence>
<feature type="region of interest" description="Disordered" evidence="1">
    <location>
        <begin position="132"/>
        <end position="211"/>
    </location>
</feature>
<feature type="compositionally biased region" description="Pro residues" evidence="1">
    <location>
        <begin position="393"/>
        <end position="416"/>
    </location>
</feature>
<name>A0A9J6FG16_HAELO</name>
<comment type="caution">
    <text evidence="2">The sequence shown here is derived from an EMBL/GenBank/DDBJ whole genome shotgun (WGS) entry which is preliminary data.</text>
</comment>
<evidence type="ECO:0000313" key="3">
    <source>
        <dbReference type="Proteomes" id="UP000821853"/>
    </source>
</evidence>
<dbReference type="Proteomes" id="UP000821853">
    <property type="component" value="Unassembled WGS sequence"/>
</dbReference>
<protein>
    <submittedName>
        <fullName evidence="2">Uncharacterized protein</fullName>
    </submittedName>
</protein>
<feature type="region of interest" description="Disordered" evidence="1">
    <location>
        <begin position="24"/>
        <end position="63"/>
    </location>
</feature>
<feature type="compositionally biased region" description="Low complexity" evidence="1">
    <location>
        <begin position="137"/>
        <end position="203"/>
    </location>
</feature>
<feature type="compositionally biased region" description="Pro residues" evidence="1">
    <location>
        <begin position="347"/>
        <end position="373"/>
    </location>
</feature>
<reference evidence="2 3" key="1">
    <citation type="journal article" date="2020" name="Cell">
        <title>Large-Scale Comparative Analyses of Tick Genomes Elucidate Their Genetic Diversity and Vector Capacities.</title>
        <authorList>
            <consortium name="Tick Genome and Microbiome Consortium (TIGMIC)"/>
            <person name="Jia N."/>
            <person name="Wang J."/>
            <person name="Shi W."/>
            <person name="Du L."/>
            <person name="Sun Y."/>
            <person name="Zhan W."/>
            <person name="Jiang J.F."/>
            <person name="Wang Q."/>
            <person name="Zhang B."/>
            <person name="Ji P."/>
            <person name="Bell-Sakyi L."/>
            <person name="Cui X.M."/>
            <person name="Yuan T.T."/>
            <person name="Jiang B.G."/>
            <person name="Yang W.F."/>
            <person name="Lam T.T."/>
            <person name="Chang Q.C."/>
            <person name="Ding S.J."/>
            <person name="Wang X.J."/>
            <person name="Zhu J.G."/>
            <person name="Ruan X.D."/>
            <person name="Zhao L."/>
            <person name="Wei J.T."/>
            <person name="Ye R.Z."/>
            <person name="Que T.C."/>
            <person name="Du C.H."/>
            <person name="Zhou Y.H."/>
            <person name="Cheng J.X."/>
            <person name="Dai P.F."/>
            <person name="Guo W.B."/>
            <person name="Han X.H."/>
            <person name="Huang E.J."/>
            <person name="Li L.F."/>
            <person name="Wei W."/>
            <person name="Gao Y.C."/>
            <person name="Liu J.Z."/>
            <person name="Shao H.Z."/>
            <person name="Wang X."/>
            <person name="Wang C.C."/>
            <person name="Yang T.C."/>
            <person name="Huo Q.B."/>
            <person name="Li W."/>
            <person name="Chen H.Y."/>
            <person name="Chen S.E."/>
            <person name="Zhou L.G."/>
            <person name="Ni X.B."/>
            <person name="Tian J.H."/>
            <person name="Sheng Y."/>
            <person name="Liu T."/>
            <person name="Pan Y.S."/>
            <person name="Xia L.Y."/>
            <person name="Li J."/>
            <person name="Zhao F."/>
            <person name="Cao W.C."/>
        </authorList>
    </citation>
    <scope>NUCLEOTIDE SEQUENCE [LARGE SCALE GENOMIC DNA]</scope>
    <source>
        <strain evidence="2">HaeL-2018</strain>
    </source>
</reference>
<feature type="compositionally biased region" description="Gly residues" evidence="1">
    <location>
        <begin position="469"/>
        <end position="487"/>
    </location>
</feature>
<evidence type="ECO:0000256" key="1">
    <source>
        <dbReference type="SAM" id="MobiDB-lite"/>
    </source>
</evidence>
<dbReference type="AlphaFoldDB" id="A0A9J6FG16"/>
<feature type="compositionally biased region" description="Basic and acidic residues" evidence="1">
    <location>
        <begin position="24"/>
        <end position="42"/>
    </location>
</feature>
<feature type="compositionally biased region" description="Basic residues" evidence="1">
    <location>
        <begin position="417"/>
        <end position="426"/>
    </location>
</feature>
<gene>
    <name evidence="2" type="ORF">HPB48_007140</name>
</gene>
<dbReference type="OMA" id="NRNANVY"/>
<feature type="compositionally biased region" description="Basic and acidic residues" evidence="1">
    <location>
        <begin position="455"/>
        <end position="465"/>
    </location>
</feature>
<proteinExistence type="predicted"/>
<dbReference type="VEuPathDB" id="VectorBase:HLOH_065044"/>